<sequence>MTGSDPGWPERVARDHAASLVGYCLALGLDATAAGDVVHDALVLAAELHPRLADPGRSTAWLFALVRWVALRRSPAPGGPAGDTLELPATGDELRTLADFSAAARRLSGTDRERVELSVRHALTVADIAAVTGAPPRLVAARLARALARVSRSGPRDLLDRYARLAPATVGPDLWPRLQGTLGSTTPGLLTEVAGQVGRLDRDGFPRQRDRRGVRRVGWALAAGAVLALALAGTAATSRPAAPVPQSRPTVDAPRPLPREDREVNRLASPKPSARPTTPGPRRPSPTPTPSGPVPPALDAAVGAARCMGDWQRFTVVASVTGATPTRVRLLFIDETGVYADTMAVGADGRWSVSGWGYLPTRWSVEATLPDGTALTTAGQSLDACRSAGP</sequence>
<reference evidence="2" key="1">
    <citation type="submission" date="2020-11" db="EMBL/GenBank/DDBJ databases">
        <title>Sequencing the genomes of 1000 actinobacteria strains.</title>
        <authorList>
            <person name="Klenk H.-P."/>
        </authorList>
    </citation>
    <scope>NUCLEOTIDE SEQUENCE</scope>
    <source>
        <strain evidence="2">DSM 45356</strain>
    </source>
</reference>
<dbReference type="AlphaFoldDB" id="A0A8J7G6U3"/>
<dbReference type="SUPFAM" id="SSF88946">
    <property type="entry name" value="Sigma2 domain of RNA polymerase sigma factors"/>
    <property type="match status" value="1"/>
</dbReference>
<dbReference type="GO" id="GO:0000428">
    <property type="term" value="C:DNA-directed RNA polymerase complex"/>
    <property type="evidence" value="ECO:0007669"/>
    <property type="project" value="UniProtKB-KW"/>
</dbReference>
<evidence type="ECO:0000313" key="2">
    <source>
        <dbReference type="EMBL" id="MBG6134748.1"/>
    </source>
</evidence>
<dbReference type="InterPro" id="IPR013325">
    <property type="entry name" value="RNA_pol_sigma_r2"/>
</dbReference>
<dbReference type="Gene3D" id="1.10.10.10">
    <property type="entry name" value="Winged helix-like DNA-binding domain superfamily/Winged helix DNA-binding domain"/>
    <property type="match status" value="1"/>
</dbReference>
<protein>
    <submittedName>
        <fullName evidence="2">DNA-directed RNA polymerase specialized sigma24 family protein</fullName>
    </submittedName>
</protein>
<dbReference type="RefSeq" id="WP_197001942.1">
    <property type="nucleotide sequence ID" value="NZ_BONS01000023.1"/>
</dbReference>
<dbReference type="InterPro" id="IPR013324">
    <property type="entry name" value="RNA_pol_sigma_r3/r4-like"/>
</dbReference>
<keyword evidence="2" id="KW-0240">DNA-directed RNA polymerase</keyword>
<dbReference type="InterPro" id="IPR036388">
    <property type="entry name" value="WH-like_DNA-bd_sf"/>
</dbReference>
<gene>
    <name evidence="2" type="ORF">IW245_000942</name>
</gene>
<organism evidence="2 3">
    <name type="scientific">Longispora fulva</name>
    <dbReference type="NCBI Taxonomy" id="619741"/>
    <lineage>
        <taxon>Bacteria</taxon>
        <taxon>Bacillati</taxon>
        <taxon>Actinomycetota</taxon>
        <taxon>Actinomycetes</taxon>
        <taxon>Micromonosporales</taxon>
        <taxon>Micromonosporaceae</taxon>
        <taxon>Longispora</taxon>
    </lineage>
</organism>
<dbReference type="Proteomes" id="UP000622552">
    <property type="component" value="Unassembled WGS sequence"/>
</dbReference>
<keyword evidence="2" id="KW-0804">Transcription</keyword>
<accession>A0A8J7G6U3</accession>
<evidence type="ECO:0000256" key="1">
    <source>
        <dbReference type="SAM" id="MobiDB-lite"/>
    </source>
</evidence>
<name>A0A8J7G6U3_9ACTN</name>
<feature type="compositionally biased region" description="Pro residues" evidence="1">
    <location>
        <begin position="278"/>
        <end position="296"/>
    </location>
</feature>
<proteinExistence type="predicted"/>
<dbReference type="Gene3D" id="1.10.1740.10">
    <property type="match status" value="1"/>
</dbReference>
<dbReference type="EMBL" id="JADOUF010000001">
    <property type="protein sequence ID" value="MBG6134748.1"/>
    <property type="molecule type" value="Genomic_DNA"/>
</dbReference>
<feature type="region of interest" description="Disordered" evidence="1">
    <location>
        <begin position="237"/>
        <end position="298"/>
    </location>
</feature>
<dbReference type="GO" id="GO:0006352">
    <property type="term" value="P:DNA-templated transcription initiation"/>
    <property type="evidence" value="ECO:0007669"/>
    <property type="project" value="InterPro"/>
</dbReference>
<keyword evidence="3" id="KW-1185">Reference proteome</keyword>
<dbReference type="GO" id="GO:0003700">
    <property type="term" value="F:DNA-binding transcription factor activity"/>
    <property type="evidence" value="ECO:0007669"/>
    <property type="project" value="InterPro"/>
</dbReference>
<dbReference type="SUPFAM" id="SSF88659">
    <property type="entry name" value="Sigma3 and sigma4 domains of RNA polymerase sigma factors"/>
    <property type="match status" value="1"/>
</dbReference>
<comment type="caution">
    <text evidence="2">The sequence shown here is derived from an EMBL/GenBank/DDBJ whole genome shotgun (WGS) entry which is preliminary data.</text>
</comment>
<evidence type="ECO:0000313" key="3">
    <source>
        <dbReference type="Proteomes" id="UP000622552"/>
    </source>
</evidence>